<keyword evidence="7" id="KW-0175">Coiled coil</keyword>
<evidence type="ECO:0000256" key="7">
    <source>
        <dbReference type="SAM" id="Coils"/>
    </source>
</evidence>
<keyword evidence="3 5" id="KW-0863">Zinc-finger</keyword>
<dbReference type="InterPro" id="IPR013087">
    <property type="entry name" value="Znf_C2H2_type"/>
</dbReference>
<dbReference type="PROSITE" id="PS00028">
    <property type="entry name" value="ZINC_FINGER_C2H2_1"/>
    <property type="match status" value="4"/>
</dbReference>
<dbReference type="OrthoDB" id="7773830at2759"/>
<dbReference type="FunFam" id="3.30.160.60:FF:000110">
    <property type="entry name" value="Zinc finger protein-like"/>
    <property type="match status" value="1"/>
</dbReference>
<feature type="binding site" evidence="6">
    <location>
        <position position="55"/>
    </location>
    <ligand>
        <name>Zn(2+)</name>
        <dbReference type="ChEBI" id="CHEBI:29105"/>
    </ligand>
</feature>
<evidence type="ECO:0000256" key="2">
    <source>
        <dbReference type="ARBA" id="ARBA00022737"/>
    </source>
</evidence>
<feature type="domain" description="C2H2-type" evidence="8">
    <location>
        <begin position="241"/>
        <end position="268"/>
    </location>
</feature>
<feature type="binding site" evidence="6">
    <location>
        <position position="11"/>
    </location>
    <ligand>
        <name>Zn(2+)</name>
        <dbReference type="ChEBI" id="CHEBI:29105"/>
    </ligand>
</feature>
<dbReference type="Proteomes" id="UP000095300">
    <property type="component" value="Unassembled WGS sequence"/>
</dbReference>
<evidence type="ECO:0000256" key="1">
    <source>
        <dbReference type="ARBA" id="ARBA00022723"/>
    </source>
</evidence>
<dbReference type="InterPro" id="IPR036236">
    <property type="entry name" value="Znf_C2H2_sf"/>
</dbReference>
<dbReference type="InterPro" id="IPR012934">
    <property type="entry name" value="Znf_AD"/>
</dbReference>
<gene>
    <name evidence="10" type="primary">106083025</name>
</gene>
<organism evidence="10 11">
    <name type="scientific">Stomoxys calcitrans</name>
    <name type="common">Stable fly</name>
    <name type="synonym">Conops calcitrans</name>
    <dbReference type="NCBI Taxonomy" id="35570"/>
    <lineage>
        <taxon>Eukaryota</taxon>
        <taxon>Metazoa</taxon>
        <taxon>Ecdysozoa</taxon>
        <taxon>Arthropoda</taxon>
        <taxon>Hexapoda</taxon>
        <taxon>Insecta</taxon>
        <taxon>Pterygota</taxon>
        <taxon>Neoptera</taxon>
        <taxon>Endopterygota</taxon>
        <taxon>Diptera</taxon>
        <taxon>Brachycera</taxon>
        <taxon>Muscomorpha</taxon>
        <taxon>Muscoidea</taxon>
        <taxon>Muscidae</taxon>
        <taxon>Stomoxys</taxon>
    </lineage>
</organism>
<feature type="domain" description="C2H2-type" evidence="8">
    <location>
        <begin position="364"/>
        <end position="392"/>
    </location>
</feature>
<dbReference type="SMART" id="SM00355">
    <property type="entry name" value="ZnF_C2H2"/>
    <property type="match status" value="6"/>
</dbReference>
<evidence type="ECO:0000256" key="4">
    <source>
        <dbReference type="ARBA" id="ARBA00022833"/>
    </source>
</evidence>
<name>A0A1I8NTB1_STOCA</name>
<dbReference type="Pfam" id="PF00096">
    <property type="entry name" value="zf-C2H2"/>
    <property type="match status" value="1"/>
</dbReference>
<keyword evidence="4 6" id="KW-0862">Zinc</keyword>
<feature type="binding site" evidence="6">
    <location>
        <position position="8"/>
    </location>
    <ligand>
        <name>Zn(2+)</name>
        <dbReference type="ChEBI" id="CHEBI:29105"/>
    </ligand>
</feature>
<dbReference type="PANTHER" id="PTHR24379">
    <property type="entry name" value="KRAB AND ZINC FINGER DOMAIN-CONTAINING"/>
    <property type="match status" value="1"/>
</dbReference>
<dbReference type="GO" id="GO:0008270">
    <property type="term" value="F:zinc ion binding"/>
    <property type="evidence" value="ECO:0007669"/>
    <property type="project" value="UniProtKB-UniRule"/>
</dbReference>
<evidence type="ECO:0000313" key="10">
    <source>
        <dbReference type="EnsemblMetazoa" id="SCAU001822-PA"/>
    </source>
</evidence>
<dbReference type="PROSITE" id="PS50157">
    <property type="entry name" value="ZINC_FINGER_C2H2_2"/>
    <property type="match status" value="5"/>
</dbReference>
<dbReference type="SUPFAM" id="SSF57716">
    <property type="entry name" value="Glucocorticoid receptor-like (DNA-binding domain)"/>
    <property type="match status" value="1"/>
</dbReference>
<dbReference type="STRING" id="35570.A0A1I8NTB1"/>
<feature type="domain" description="C2H2-type" evidence="8">
    <location>
        <begin position="298"/>
        <end position="331"/>
    </location>
</feature>
<evidence type="ECO:0000259" key="9">
    <source>
        <dbReference type="PROSITE" id="PS51915"/>
    </source>
</evidence>
<reference evidence="10" key="1">
    <citation type="submission" date="2020-05" db="UniProtKB">
        <authorList>
            <consortium name="EnsemblMetazoa"/>
        </authorList>
    </citation>
    <scope>IDENTIFICATION</scope>
    <source>
        <strain evidence="10">USDA</strain>
    </source>
</reference>
<feature type="coiled-coil region" evidence="7">
    <location>
        <begin position="76"/>
        <end position="103"/>
    </location>
</feature>
<evidence type="ECO:0000313" key="11">
    <source>
        <dbReference type="Proteomes" id="UP000095300"/>
    </source>
</evidence>
<dbReference type="VEuPathDB" id="VectorBase:SCAU001822"/>
<dbReference type="Gene3D" id="3.30.160.60">
    <property type="entry name" value="Classic Zinc Finger"/>
    <property type="match status" value="3"/>
</dbReference>
<proteinExistence type="predicted"/>
<accession>A0A1I8NTB1</accession>
<dbReference type="SMART" id="SM00868">
    <property type="entry name" value="zf-AD"/>
    <property type="match status" value="1"/>
</dbReference>
<sequence length="431" mass="51241">MENYKNCCRVCLQTEVILNWNEELIYSSGMSYRSCYFKYSQLPEIDSDPFPQFLCGCCSRDLKNIHLFLQKAHMTQTFLEQRYNEVRHNLERSEESKIDLEHATECIYMPEISSDYHFANMNESEVKPQIEVIKEEGYSRIKKKRGKIKDDLIKSRENNYPKEIYSLSMKQSQDMQTTEIGEQSRDLALEESFIADKPKNTKGRTKANTAVMCSYCSKLIHNAYYLKRHEQTHLEDRERDVTCSQCGLKTFNKKALYIHMKIHDKNREKKFKCEFCDKSFFQRGACNVHRRIHLGQMVKCPVCPKEFYRQVDLDRHMQTHSQTPLHTAVKPQTKYVVHCKECNKEINSAKFSAHRAAHMNEPCMQCTVCEKDFFSRMSCTRHMRRVHKRGKDNYDDIIKYYEKYRPRLSHVLMEQQEEVATKNEQKEDFSV</sequence>
<feature type="domain" description="C2H2-type" evidence="8">
    <location>
        <begin position="271"/>
        <end position="298"/>
    </location>
</feature>
<evidence type="ECO:0000256" key="3">
    <source>
        <dbReference type="ARBA" id="ARBA00022771"/>
    </source>
</evidence>
<feature type="binding site" evidence="6">
    <location>
        <position position="58"/>
    </location>
    <ligand>
        <name>Zn(2+)</name>
        <dbReference type="ChEBI" id="CHEBI:29105"/>
    </ligand>
</feature>
<dbReference type="AlphaFoldDB" id="A0A1I8NTB1"/>
<keyword evidence="2" id="KW-0677">Repeat</keyword>
<evidence type="ECO:0008006" key="12">
    <source>
        <dbReference type="Google" id="ProtNLM"/>
    </source>
</evidence>
<keyword evidence="1 6" id="KW-0479">Metal-binding</keyword>
<keyword evidence="11" id="KW-1185">Reference proteome</keyword>
<dbReference type="EnsemblMetazoa" id="SCAU001822-RA">
    <property type="protein sequence ID" value="SCAU001822-PA"/>
    <property type="gene ID" value="SCAU001822"/>
</dbReference>
<dbReference type="GO" id="GO:0003677">
    <property type="term" value="F:DNA binding"/>
    <property type="evidence" value="ECO:0007669"/>
    <property type="project" value="UniProtKB-ARBA"/>
</dbReference>
<protein>
    <recommendedName>
        <fullName evidence="12">Protein krueppel</fullName>
    </recommendedName>
</protein>
<feature type="domain" description="ZAD" evidence="9">
    <location>
        <begin position="6"/>
        <end position="82"/>
    </location>
</feature>
<feature type="domain" description="C2H2-type" evidence="8">
    <location>
        <begin position="211"/>
        <end position="238"/>
    </location>
</feature>
<evidence type="ECO:0000256" key="6">
    <source>
        <dbReference type="PROSITE-ProRule" id="PRU01263"/>
    </source>
</evidence>
<dbReference type="PROSITE" id="PS51915">
    <property type="entry name" value="ZAD"/>
    <property type="match status" value="1"/>
</dbReference>
<dbReference type="Pfam" id="PF07776">
    <property type="entry name" value="zf-AD"/>
    <property type="match status" value="1"/>
</dbReference>
<evidence type="ECO:0000256" key="5">
    <source>
        <dbReference type="PROSITE-ProRule" id="PRU00042"/>
    </source>
</evidence>
<evidence type="ECO:0000259" key="8">
    <source>
        <dbReference type="PROSITE" id="PS50157"/>
    </source>
</evidence>
<dbReference type="KEGG" id="scac:106083025"/>
<dbReference type="SUPFAM" id="SSF57667">
    <property type="entry name" value="beta-beta-alpha zinc fingers"/>
    <property type="match status" value="3"/>
</dbReference>
<dbReference type="GO" id="GO:0005634">
    <property type="term" value="C:nucleus"/>
    <property type="evidence" value="ECO:0007669"/>
    <property type="project" value="InterPro"/>
</dbReference>
<dbReference type="PANTHER" id="PTHR24379:SF121">
    <property type="entry name" value="C2H2-TYPE DOMAIN-CONTAINING PROTEIN"/>
    <property type="match status" value="1"/>
</dbReference>